<reference evidence="2" key="2">
    <citation type="submission" date="2023-06" db="EMBL/GenBank/DDBJ databases">
        <authorList>
            <consortium name="Lawrence Berkeley National Laboratory"/>
            <person name="Mondo S.J."/>
            <person name="Hensen N."/>
            <person name="Bonometti L."/>
            <person name="Westerberg I."/>
            <person name="Brannstrom I.O."/>
            <person name="Guillou S."/>
            <person name="Cros-Aarteil S."/>
            <person name="Calhoun S."/>
            <person name="Haridas S."/>
            <person name="Kuo A."/>
            <person name="Pangilinan J."/>
            <person name="Riley R."/>
            <person name="Labutti K."/>
            <person name="Andreopoulos B."/>
            <person name="Lipzen A."/>
            <person name="Chen C."/>
            <person name="Yanf M."/>
            <person name="Daum C."/>
            <person name="Ng V."/>
            <person name="Clum A."/>
            <person name="Steindorff A."/>
            <person name="Ohm R."/>
            <person name="Martin F."/>
            <person name="Silar P."/>
            <person name="Natvig D."/>
            <person name="Lalanne C."/>
            <person name="Gautier V."/>
            <person name="Ament-Velasquez S.L."/>
            <person name="Kruys A."/>
            <person name="Hutchinson M.I."/>
            <person name="Powell A.J."/>
            <person name="Barry K."/>
            <person name="Miller A.N."/>
            <person name="Grigoriev I.V."/>
            <person name="Debuchy R."/>
            <person name="Gladieux P."/>
            <person name="Thoren M.H."/>
            <person name="Johannesson H."/>
        </authorList>
    </citation>
    <scope>NUCLEOTIDE SEQUENCE</scope>
    <source>
        <strain evidence="2">CBS 333.67</strain>
    </source>
</reference>
<dbReference type="Proteomes" id="UP001273166">
    <property type="component" value="Unassembled WGS sequence"/>
</dbReference>
<dbReference type="RefSeq" id="XP_062722688.1">
    <property type="nucleotide sequence ID" value="XM_062866857.1"/>
</dbReference>
<gene>
    <name evidence="2" type="ORF">B0T15DRAFT_492423</name>
</gene>
<organism evidence="2 3">
    <name type="scientific">Chaetomium strumarium</name>
    <dbReference type="NCBI Taxonomy" id="1170767"/>
    <lineage>
        <taxon>Eukaryota</taxon>
        <taxon>Fungi</taxon>
        <taxon>Dikarya</taxon>
        <taxon>Ascomycota</taxon>
        <taxon>Pezizomycotina</taxon>
        <taxon>Sordariomycetes</taxon>
        <taxon>Sordariomycetidae</taxon>
        <taxon>Sordariales</taxon>
        <taxon>Chaetomiaceae</taxon>
        <taxon>Chaetomium</taxon>
    </lineage>
</organism>
<evidence type="ECO:0000256" key="1">
    <source>
        <dbReference type="SAM" id="MobiDB-lite"/>
    </source>
</evidence>
<keyword evidence="3" id="KW-1185">Reference proteome</keyword>
<comment type="caution">
    <text evidence="2">The sequence shown here is derived from an EMBL/GenBank/DDBJ whole genome shotgun (WGS) entry which is preliminary data.</text>
</comment>
<name>A0AAJ0GVI9_9PEZI</name>
<dbReference type="EMBL" id="JAUDZG010000003">
    <property type="protein sequence ID" value="KAK3306908.1"/>
    <property type="molecule type" value="Genomic_DNA"/>
</dbReference>
<dbReference type="GeneID" id="87885686"/>
<feature type="region of interest" description="Disordered" evidence="1">
    <location>
        <begin position="1"/>
        <end position="46"/>
    </location>
</feature>
<sequence length="87" mass="9474">MPHSVREQTGTEDLHRRDDQLNPPKSAPAENATPQQSPMLKAWSDELDPRNLTINEALLLSGLTSGRTGVQDARAGDQGADVARRSE</sequence>
<reference evidence="2" key="1">
    <citation type="journal article" date="2023" name="Mol. Phylogenet. Evol.">
        <title>Genome-scale phylogeny and comparative genomics of the fungal order Sordariales.</title>
        <authorList>
            <person name="Hensen N."/>
            <person name="Bonometti L."/>
            <person name="Westerberg I."/>
            <person name="Brannstrom I.O."/>
            <person name="Guillou S."/>
            <person name="Cros-Aarteil S."/>
            <person name="Calhoun S."/>
            <person name="Haridas S."/>
            <person name="Kuo A."/>
            <person name="Mondo S."/>
            <person name="Pangilinan J."/>
            <person name="Riley R."/>
            <person name="LaButti K."/>
            <person name="Andreopoulos B."/>
            <person name="Lipzen A."/>
            <person name="Chen C."/>
            <person name="Yan M."/>
            <person name="Daum C."/>
            <person name="Ng V."/>
            <person name="Clum A."/>
            <person name="Steindorff A."/>
            <person name="Ohm R.A."/>
            <person name="Martin F."/>
            <person name="Silar P."/>
            <person name="Natvig D.O."/>
            <person name="Lalanne C."/>
            <person name="Gautier V."/>
            <person name="Ament-Velasquez S.L."/>
            <person name="Kruys A."/>
            <person name="Hutchinson M.I."/>
            <person name="Powell A.J."/>
            <person name="Barry K."/>
            <person name="Miller A.N."/>
            <person name="Grigoriev I.V."/>
            <person name="Debuchy R."/>
            <person name="Gladieux P."/>
            <person name="Hiltunen Thoren M."/>
            <person name="Johannesson H."/>
        </authorList>
    </citation>
    <scope>NUCLEOTIDE SEQUENCE</scope>
    <source>
        <strain evidence="2">CBS 333.67</strain>
    </source>
</reference>
<evidence type="ECO:0000313" key="3">
    <source>
        <dbReference type="Proteomes" id="UP001273166"/>
    </source>
</evidence>
<dbReference type="AlphaFoldDB" id="A0AAJ0GVI9"/>
<feature type="region of interest" description="Disordered" evidence="1">
    <location>
        <begin position="63"/>
        <end position="87"/>
    </location>
</feature>
<evidence type="ECO:0000313" key="2">
    <source>
        <dbReference type="EMBL" id="KAK3306908.1"/>
    </source>
</evidence>
<accession>A0AAJ0GVI9</accession>
<proteinExistence type="predicted"/>
<protein>
    <submittedName>
        <fullName evidence="2">Uncharacterized protein</fullName>
    </submittedName>
</protein>